<dbReference type="Pfam" id="PF13655">
    <property type="entry name" value="RVT_N"/>
    <property type="match status" value="1"/>
</dbReference>
<sequence>MFVHIDENTEWKNLPWAKIRQRVFILQQKIFIASKMCNKITLSKAQNDLINSSEAKAIAIQKICQSTILHYFSWSQDRYRIRGIDKLFILKSLFYKYSYAYKSLYSKLGFLFQQVNQYLIYLCTEPEWRIRFEPVFLSNTFNLNSDMQTLFSQKVTPGLAQCKSAGCFTPYAYIDMCIMSKHINIGYLKQKMQASLYSRSSILNWLRLQSLQEILSSSQLISLSDACSQTFIQLFYRILLNGIQWFNLLIRSKKVKSCTFVKSSKKTIYPMLIDDKFSSDKLRFFLFNKKKYKKLLFTLRVFYQAIRIFPDVFIYINLTDSGAEVRPFNFVKKVQLSFFENIYKEFSFACKTLLYNKDSFNRLRSKHSLKISLYLVKILNKVRILYKLCYAFLSLRTIIKIYEITDTVLFFYQKNKFKSLASSSAQYSYQTFIEYLINTKKYLLYISCVNEVNR</sequence>
<protein>
    <recommendedName>
        <fullName evidence="1">Reverse transcriptase N-terminal domain-containing protein</fullName>
    </recommendedName>
</protein>
<feature type="domain" description="Reverse transcriptase N-terminal" evidence="1">
    <location>
        <begin position="11"/>
        <end position="65"/>
    </location>
</feature>
<accession>A0A345UAN2</accession>
<gene>
    <name evidence="2" type="primary">orf454</name>
</gene>
<proteinExistence type="predicted"/>
<dbReference type="AlphaFoldDB" id="A0A345UAN2"/>
<dbReference type="GeneID" id="37624374"/>
<name>A0A345UAN2_9FLOR</name>
<dbReference type="InterPro" id="IPR025960">
    <property type="entry name" value="RVT_N"/>
</dbReference>
<evidence type="ECO:0000313" key="2">
    <source>
        <dbReference type="EMBL" id="AXI97518.1"/>
    </source>
</evidence>
<organism evidence="2">
    <name type="scientific">Melanthalia intermedia</name>
    <dbReference type="NCBI Taxonomy" id="172989"/>
    <lineage>
        <taxon>Eukaryota</taxon>
        <taxon>Rhodophyta</taxon>
        <taxon>Florideophyceae</taxon>
        <taxon>Rhodymeniophycidae</taxon>
        <taxon>Gracilariales</taxon>
        <taxon>Gracilariaceae</taxon>
        <taxon>Melanthalia</taxon>
    </lineage>
</organism>
<reference evidence="2" key="1">
    <citation type="submission" date="2018-05" db="EMBL/GenBank/DDBJ databases">
        <title>Organellar genomes of Gracilariaceae.</title>
        <authorList>
            <person name="Iha C."/>
            <person name="Oliveira M.C."/>
        </authorList>
    </citation>
    <scope>NUCLEOTIDE SEQUENCE</scope>
</reference>
<keyword evidence="2" id="KW-0934">Plastid</keyword>
<evidence type="ECO:0000259" key="1">
    <source>
        <dbReference type="Pfam" id="PF13655"/>
    </source>
</evidence>
<dbReference type="EMBL" id="MH396016">
    <property type="protein sequence ID" value="AXI97518.1"/>
    <property type="molecule type" value="Genomic_DNA"/>
</dbReference>
<keyword evidence="2" id="KW-0150">Chloroplast</keyword>
<dbReference type="RefSeq" id="YP_009511641.1">
    <property type="nucleotide sequence ID" value="NC_039145.1"/>
</dbReference>
<geneLocation type="chloroplast" evidence="2"/>